<feature type="domain" description="Nudix hydrolase" evidence="1">
    <location>
        <begin position="79"/>
        <end position="209"/>
    </location>
</feature>
<reference evidence="2 3" key="1">
    <citation type="journal article" date="2014" name="Nat. Commun.">
        <title>Multiple recent horizontal transfers of a large genomic region in cheese making fungi.</title>
        <authorList>
            <person name="Cheeseman K."/>
            <person name="Ropars J."/>
            <person name="Renault P."/>
            <person name="Dupont J."/>
            <person name="Gouzy J."/>
            <person name="Branca A."/>
            <person name="Abraham A.L."/>
            <person name="Ceppi M."/>
            <person name="Conseiller E."/>
            <person name="Debuchy R."/>
            <person name="Malagnac F."/>
            <person name="Goarin A."/>
            <person name="Silar P."/>
            <person name="Lacoste S."/>
            <person name="Sallet E."/>
            <person name="Bensimon A."/>
            <person name="Giraud T."/>
            <person name="Brygoo Y."/>
        </authorList>
    </citation>
    <scope>NUCLEOTIDE SEQUENCE [LARGE SCALE GENOMIC DNA]</scope>
    <source>
        <strain evidence="3">FM 013</strain>
    </source>
</reference>
<evidence type="ECO:0000313" key="2">
    <source>
        <dbReference type="EMBL" id="CRL29612.1"/>
    </source>
</evidence>
<dbReference type="InterPro" id="IPR000086">
    <property type="entry name" value="NUDIX_hydrolase_dom"/>
</dbReference>
<dbReference type="InterPro" id="IPR015797">
    <property type="entry name" value="NUDIX_hydrolase-like_dom_sf"/>
</dbReference>
<name>A0A0G4PT75_PENC3</name>
<keyword evidence="2" id="KW-0378">Hydrolase</keyword>
<keyword evidence="3" id="KW-1185">Reference proteome</keyword>
<dbReference type="STRING" id="1429867.A0A0G4PT75"/>
<organism evidence="2 3">
    <name type="scientific">Penicillium camemberti (strain FM 013)</name>
    <dbReference type="NCBI Taxonomy" id="1429867"/>
    <lineage>
        <taxon>Eukaryota</taxon>
        <taxon>Fungi</taxon>
        <taxon>Dikarya</taxon>
        <taxon>Ascomycota</taxon>
        <taxon>Pezizomycotina</taxon>
        <taxon>Eurotiomycetes</taxon>
        <taxon>Eurotiomycetidae</taxon>
        <taxon>Eurotiales</taxon>
        <taxon>Aspergillaceae</taxon>
        <taxon>Penicillium</taxon>
    </lineage>
</organism>
<protein>
    <submittedName>
        <fullName evidence="2">NUDIX hydrolase domain-like</fullName>
    </submittedName>
</protein>
<gene>
    <name evidence="2" type="ORF">PCAMFM013_S038g000015</name>
</gene>
<dbReference type="Gene3D" id="3.90.79.10">
    <property type="entry name" value="Nucleoside Triphosphate Pyrophosphohydrolase"/>
    <property type="match status" value="1"/>
</dbReference>
<accession>A0A0G4PT75</accession>
<dbReference type="EMBL" id="HG793171">
    <property type="protein sequence ID" value="CRL29612.1"/>
    <property type="molecule type" value="Genomic_DNA"/>
</dbReference>
<dbReference type="AlphaFoldDB" id="A0A0G4PT75"/>
<dbReference type="SUPFAM" id="SSF55811">
    <property type="entry name" value="Nudix"/>
    <property type="match status" value="1"/>
</dbReference>
<dbReference type="Pfam" id="PF00293">
    <property type="entry name" value="NUDIX"/>
    <property type="match status" value="1"/>
</dbReference>
<proteinExistence type="predicted"/>
<evidence type="ECO:0000313" key="3">
    <source>
        <dbReference type="Proteomes" id="UP000053732"/>
    </source>
</evidence>
<dbReference type="Proteomes" id="UP000053732">
    <property type="component" value="Unassembled WGS sequence"/>
</dbReference>
<evidence type="ECO:0000259" key="1">
    <source>
        <dbReference type="Pfam" id="PF00293"/>
    </source>
</evidence>
<dbReference type="GO" id="GO:0016787">
    <property type="term" value="F:hydrolase activity"/>
    <property type="evidence" value="ECO:0007669"/>
    <property type="project" value="UniProtKB-KW"/>
</dbReference>
<sequence length="283" mass="32574">MMAIYKCHGTLARSRIFFPILSYVDYTKQRRSTLGLPKRVNAAILNIPLDRLKELYPIQRFTAMAVTFSYHPDSPSKLRVLLILRNGKESSWGNTWETRGGTPDEEDPTIIHSAARESGEETQIWPSRIAGNAFTCSFYHEDRKTGDIVLMRTLGFTTIDNEETMAQRIWSSEMQQPVGQSSVKISHEHLDHCWFTEDEVRSAALYEQATPRRPFTMLRAKRDMVLLAFELFRKSQAKISIDLGYSTCPRSHVFLFNQSFHHECVSMRIRVSRYSTQSPDAGN</sequence>